<protein>
    <submittedName>
        <fullName evidence="1">Uncharacterized protein</fullName>
    </submittedName>
</protein>
<dbReference type="PROSITE" id="PS51257">
    <property type="entry name" value="PROKAR_LIPOPROTEIN"/>
    <property type="match status" value="1"/>
</dbReference>
<comment type="caution">
    <text evidence="1">The sequence shown here is derived from an EMBL/GenBank/DDBJ whole genome shotgun (WGS) entry which is preliminary data.</text>
</comment>
<dbReference type="AlphaFoldDB" id="A0A0F9CCV6"/>
<reference evidence="1" key="1">
    <citation type="journal article" date="2015" name="Nature">
        <title>Complex archaea that bridge the gap between prokaryotes and eukaryotes.</title>
        <authorList>
            <person name="Spang A."/>
            <person name="Saw J.H."/>
            <person name="Jorgensen S.L."/>
            <person name="Zaremba-Niedzwiedzka K."/>
            <person name="Martijn J."/>
            <person name="Lind A.E."/>
            <person name="van Eijk R."/>
            <person name="Schleper C."/>
            <person name="Guy L."/>
            <person name="Ettema T.J."/>
        </authorList>
    </citation>
    <scope>NUCLEOTIDE SEQUENCE</scope>
</reference>
<dbReference type="EMBL" id="LAZR01036680">
    <property type="protein sequence ID" value="KKL24207.1"/>
    <property type="molecule type" value="Genomic_DNA"/>
</dbReference>
<gene>
    <name evidence="1" type="ORF">LCGC14_2417620</name>
</gene>
<proteinExistence type="predicted"/>
<name>A0A0F9CCV6_9ZZZZ</name>
<organism evidence="1">
    <name type="scientific">marine sediment metagenome</name>
    <dbReference type="NCBI Taxonomy" id="412755"/>
    <lineage>
        <taxon>unclassified sequences</taxon>
        <taxon>metagenomes</taxon>
        <taxon>ecological metagenomes</taxon>
    </lineage>
</organism>
<sequence>MKKLLLVLGMVLMMGCAAAPLSKPKCNAQPPPAPTQDEVLKQVRFEAEIKNFEIWWAQEKIPFEVWLSERAGMKVDLTLMEATFIHDYRAGIIHVRASSVIDEGDLYLVITKPEGIWKVVNIIALVPEETTEIEDKDEQL</sequence>
<accession>A0A0F9CCV6</accession>
<evidence type="ECO:0000313" key="1">
    <source>
        <dbReference type="EMBL" id="KKL24207.1"/>
    </source>
</evidence>